<comment type="caution">
    <text evidence="2">The sequence shown here is derived from an EMBL/GenBank/DDBJ whole genome shotgun (WGS) entry which is preliminary data.</text>
</comment>
<evidence type="ECO:0000313" key="3">
    <source>
        <dbReference type="Proteomes" id="UP001240171"/>
    </source>
</evidence>
<dbReference type="Proteomes" id="UP001240171">
    <property type="component" value="Unassembled WGS sequence"/>
</dbReference>
<dbReference type="EMBL" id="JAUQTB010000005">
    <property type="protein sequence ID" value="MDO7906980.1"/>
    <property type="molecule type" value="Genomic_DNA"/>
</dbReference>
<keyword evidence="2" id="KW-0328">Glycosyltransferase</keyword>
<dbReference type="CDD" id="cd03801">
    <property type="entry name" value="GT4_PimA-like"/>
    <property type="match status" value="1"/>
</dbReference>
<dbReference type="Gene3D" id="3.40.50.2000">
    <property type="entry name" value="Glycogen Phosphorylase B"/>
    <property type="match status" value="1"/>
</dbReference>
<sequence length="357" mass="40035">MKVLFMFYVPSGGVDTLNRQRCLALRGHGVECHCLYIRPGAGIQNAGDIPTFVTSNEAEIGQLIQTHGYTAIIVVSAYEYIPFIRQIGYTGIIIFEVQGYGPQDQARQALMQAQPYVLPYVNGVLNPNTPHITALFEELFPNITRFGFNNSMDTHSFTYRGLPPAGHPVIAWLGRFERGDNKNWREFLMLTHHLVHVNPAIQLWMFEDINLSVPEERAAFYDMLQLLNVGANTRVLSNIPHPIMADYFSIIGDSGGFLCLTSKTEGAPYAVIEAMSCRCPVLSTDIDGVRSSLIHNVTGKVYPMGDITSGFYEALELMQNTVLRNALIHNAQVHVRQEFSPEKYCREFIGMLRALTN</sequence>
<dbReference type="InterPro" id="IPR001296">
    <property type="entry name" value="Glyco_trans_1"/>
</dbReference>
<dbReference type="RefSeq" id="WP_305024181.1">
    <property type="nucleotide sequence ID" value="NZ_JAUQTB010000005.1"/>
</dbReference>
<dbReference type="PANTHER" id="PTHR12526:SF630">
    <property type="entry name" value="GLYCOSYLTRANSFERASE"/>
    <property type="match status" value="1"/>
</dbReference>
<reference evidence="2 3" key="1">
    <citation type="submission" date="2023-07" db="EMBL/GenBank/DDBJ databases">
        <title>Paenibacillus sp. JX-17 nov. isolated from soil.</title>
        <authorList>
            <person name="Wan Y."/>
            <person name="Liu B."/>
        </authorList>
    </citation>
    <scope>NUCLEOTIDE SEQUENCE [LARGE SCALE GENOMIC DNA]</scope>
    <source>
        <strain evidence="2 3">JX-17</strain>
    </source>
</reference>
<dbReference type="Pfam" id="PF00534">
    <property type="entry name" value="Glycos_transf_1"/>
    <property type="match status" value="1"/>
</dbReference>
<dbReference type="PANTHER" id="PTHR12526">
    <property type="entry name" value="GLYCOSYLTRANSFERASE"/>
    <property type="match status" value="1"/>
</dbReference>
<keyword evidence="2" id="KW-0808">Transferase</keyword>
<keyword evidence="3" id="KW-1185">Reference proteome</keyword>
<proteinExistence type="predicted"/>
<dbReference type="EC" id="2.4.-.-" evidence="2"/>
<gene>
    <name evidence="2" type="ORF">Q5741_11190</name>
</gene>
<dbReference type="GO" id="GO:0016757">
    <property type="term" value="F:glycosyltransferase activity"/>
    <property type="evidence" value="ECO:0007669"/>
    <property type="project" value="UniProtKB-KW"/>
</dbReference>
<evidence type="ECO:0000313" key="2">
    <source>
        <dbReference type="EMBL" id="MDO7906980.1"/>
    </source>
</evidence>
<accession>A0ABT9CCI5</accession>
<dbReference type="SUPFAM" id="SSF53756">
    <property type="entry name" value="UDP-Glycosyltransferase/glycogen phosphorylase"/>
    <property type="match status" value="1"/>
</dbReference>
<protein>
    <submittedName>
        <fullName evidence="2">Glycosyltransferase family 4 protein</fullName>
        <ecNumber evidence="2">2.4.-.-</ecNumber>
    </submittedName>
</protein>
<organism evidence="2 3">
    <name type="scientific">Paenibacillus lacisoli</name>
    <dbReference type="NCBI Taxonomy" id="3064525"/>
    <lineage>
        <taxon>Bacteria</taxon>
        <taxon>Bacillati</taxon>
        <taxon>Bacillota</taxon>
        <taxon>Bacilli</taxon>
        <taxon>Bacillales</taxon>
        <taxon>Paenibacillaceae</taxon>
        <taxon>Paenibacillus</taxon>
    </lineage>
</organism>
<name>A0ABT9CCI5_9BACL</name>
<evidence type="ECO:0000259" key="1">
    <source>
        <dbReference type="Pfam" id="PF00534"/>
    </source>
</evidence>
<feature type="domain" description="Glycosyl transferase family 1" evidence="1">
    <location>
        <begin position="214"/>
        <end position="332"/>
    </location>
</feature>